<protein>
    <submittedName>
        <fullName evidence="1">CaiB/BaiF CoA transferase family protein</fullName>
    </submittedName>
</protein>
<dbReference type="GO" id="GO:0016740">
    <property type="term" value="F:transferase activity"/>
    <property type="evidence" value="ECO:0007669"/>
    <property type="project" value="UniProtKB-KW"/>
</dbReference>
<evidence type="ECO:0000313" key="2">
    <source>
        <dbReference type="Proteomes" id="UP001596071"/>
    </source>
</evidence>
<dbReference type="RefSeq" id="WP_381446833.1">
    <property type="nucleotide sequence ID" value="NZ_JBHSNP010000028.1"/>
</dbReference>
<gene>
    <name evidence="1" type="ORF">ACFPTP_15805</name>
</gene>
<name>A0ABW0U066_9BACL</name>
<organism evidence="1 2">
    <name type="scientific">Sporosarcina koreensis</name>
    <dbReference type="NCBI Taxonomy" id="334735"/>
    <lineage>
        <taxon>Bacteria</taxon>
        <taxon>Bacillati</taxon>
        <taxon>Bacillota</taxon>
        <taxon>Bacilli</taxon>
        <taxon>Bacillales</taxon>
        <taxon>Caryophanaceae</taxon>
        <taxon>Sporosarcina</taxon>
    </lineage>
</organism>
<reference evidence="2" key="1">
    <citation type="journal article" date="2019" name="Int. J. Syst. Evol. Microbiol.">
        <title>The Global Catalogue of Microorganisms (GCM) 10K type strain sequencing project: providing services to taxonomists for standard genome sequencing and annotation.</title>
        <authorList>
            <consortium name="The Broad Institute Genomics Platform"/>
            <consortium name="The Broad Institute Genome Sequencing Center for Infectious Disease"/>
            <person name="Wu L."/>
            <person name="Ma J."/>
        </authorList>
    </citation>
    <scope>NUCLEOTIDE SEQUENCE [LARGE SCALE GENOMIC DNA]</scope>
    <source>
        <strain evidence="2">KACC 11299</strain>
    </source>
</reference>
<dbReference type="Gene3D" id="3.40.50.10540">
    <property type="entry name" value="Crotonobetainyl-coa:carnitine coa-transferase, domain 1"/>
    <property type="match status" value="1"/>
</dbReference>
<dbReference type="EMBL" id="JBHSNP010000028">
    <property type="protein sequence ID" value="MFC5604700.1"/>
    <property type="molecule type" value="Genomic_DNA"/>
</dbReference>
<keyword evidence="1" id="KW-0808">Transferase</keyword>
<comment type="caution">
    <text evidence="1">The sequence shown here is derived from an EMBL/GenBank/DDBJ whole genome shotgun (WGS) entry which is preliminary data.</text>
</comment>
<dbReference type="InterPro" id="IPR023606">
    <property type="entry name" value="CoA-Trfase_III_dom_1_sf"/>
</dbReference>
<keyword evidence="2" id="KW-1185">Reference proteome</keyword>
<proteinExistence type="predicted"/>
<dbReference type="Pfam" id="PF02515">
    <property type="entry name" value="CoA_transf_3"/>
    <property type="match status" value="1"/>
</dbReference>
<dbReference type="PANTHER" id="PTHR48228:SF5">
    <property type="entry name" value="ALPHA-METHYLACYL-COA RACEMASE"/>
    <property type="match status" value="1"/>
</dbReference>
<dbReference type="InterPro" id="IPR003673">
    <property type="entry name" value="CoA-Trfase_fam_III"/>
</dbReference>
<dbReference type="Gene3D" id="3.30.1540.10">
    <property type="entry name" value="formyl-coa transferase, domain 3"/>
    <property type="match status" value="1"/>
</dbReference>
<dbReference type="PANTHER" id="PTHR48228">
    <property type="entry name" value="SUCCINYL-COA--D-CITRAMALATE COA-TRANSFERASE"/>
    <property type="match status" value="1"/>
</dbReference>
<dbReference type="SUPFAM" id="SSF89796">
    <property type="entry name" value="CoA-transferase family III (CaiB/BaiF)"/>
    <property type="match status" value="1"/>
</dbReference>
<dbReference type="InterPro" id="IPR050509">
    <property type="entry name" value="CoA-transferase_III"/>
</dbReference>
<evidence type="ECO:0000313" key="1">
    <source>
        <dbReference type="EMBL" id="MFC5604700.1"/>
    </source>
</evidence>
<dbReference type="Proteomes" id="UP001596071">
    <property type="component" value="Unassembled WGS sequence"/>
</dbReference>
<dbReference type="InterPro" id="IPR044855">
    <property type="entry name" value="CoA-Trfase_III_dom3_sf"/>
</dbReference>
<accession>A0ABW0U066</accession>
<sequence length="348" mass="38366">MLEGIKVVDLTNLLPGPFATNILAELGAEVIKVERPDGGDPVRHMIPGLYETLNRQKTSVVLDLKDKIDQETLRELLKDSDVLIEGFRPGVMERLGFGKEDVAKLNPELIYCSISGYGQNGPYRDLPGHDLNYLAVAGVLSISGQPNGAPEAAGGIQIADLAASLYATISILSALLNKVRSKAGGVYIDVSLAESALALMAPRIAEFYGRNEPTKSEFMSRGAYGAFLTKDMHYISIACVEEKFWETFCETVGMKEFLLDNLFNSWTKRMENAEIINRKIETIISQKTLAEWLAIFKEVDLPISRVNGINDLSKDPHLKSRNAITGDGNRIQIPFPAKMTGIEEFSRN</sequence>